<sequence>MTSKLPHFRPVTHDELRRLWTEYPDPNIRRLVLEVERGRRKMAEVDSIYASIQGAWHELGGGHLVALHVLKVLLSEERDRRK</sequence>
<evidence type="ECO:0000313" key="1">
    <source>
        <dbReference type="EMBL" id="MBO3274115.1"/>
    </source>
</evidence>
<proteinExistence type="predicted"/>
<dbReference type="RefSeq" id="WP_208311914.1">
    <property type="nucleotide sequence ID" value="NZ_JAELYA010000001.1"/>
</dbReference>
<gene>
    <name evidence="1" type="ORF">JFY56_02635</name>
</gene>
<accession>A0ABS3TKE0</accession>
<protein>
    <submittedName>
        <fullName evidence="1">Uncharacterized protein</fullName>
    </submittedName>
</protein>
<dbReference type="EMBL" id="JAELYA010000001">
    <property type="protein sequence ID" value="MBO3274115.1"/>
    <property type="molecule type" value="Genomic_DNA"/>
</dbReference>
<evidence type="ECO:0000313" key="2">
    <source>
        <dbReference type="Proteomes" id="UP000669060"/>
    </source>
</evidence>
<keyword evidence="2" id="KW-1185">Reference proteome</keyword>
<dbReference type="Proteomes" id="UP000669060">
    <property type="component" value="Unassembled WGS sequence"/>
</dbReference>
<organism evidence="1 2">
    <name type="scientific">Pseudomonas schmalbachii</name>
    <dbReference type="NCBI Taxonomy" id="2816993"/>
    <lineage>
        <taxon>Bacteria</taxon>
        <taxon>Pseudomonadati</taxon>
        <taxon>Pseudomonadota</taxon>
        <taxon>Gammaproteobacteria</taxon>
        <taxon>Pseudomonadales</taxon>
        <taxon>Pseudomonadaceae</taxon>
        <taxon>Pseudomonas</taxon>
    </lineage>
</organism>
<comment type="caution">
    <text evidence="1">The sequence shown here is derived from an EMBL/GenBank/DDBJ whole genome shotgun (WGS) entry which is preliminary data.</text>
</comment>
<name>A0ABS3TKE0_9PSED</name>
<reference evidence="1 2" key="1">
    <citation type="submission" date="2020-12" db="EMBL/GenBank/DDBJ databases">
        <title>Pseudomonas schmalbachii sp. nov. isolated from millipede gut.</title>
        <authorList>
            <person name="Shelomi M."/>
        </authorList>
    </citation>
    <scope>NUCLEOTIDE SEQUENCE [LARGE SCALE GENOMIC DNA]</scope>
    <source>
        <strain evidence="1 2">Milli4</strain>
    </source>
</reference>